<dbReference type="AlphaFoldDB" id="A0A136IWP2"/>
<sequence length="209" mass="23993">MSDALEGAVFYYPEWEWAENIDFLIMVVRRRSSKNHERNPVLYGTLDCFQTEEHATTEAYVSRTAARQASQHLDVDIRRRPREFTVRGKAIPTAWSESLGLGKPPKGKKDYLWVFRAVVPSGVWAFYLSREPFPIYREVDTHRVSVIVCSGRDELWCNEKYHGSTYYALRALVLSRRGLRNFEAELNDWMTYDIPGGGAGGAPAGRVIR</sequence>
<proteinExistence type="predicted"/>
<accession>A0A136IWP2</accession>
<dbReference type="InParanoid" id="A0A136IWP2"/>
<evidence type="ECO:0000313" key="2">
    <source>
        <dbReference type="Proteomes" id="UP000070501"/>
    </source>
</evidence>
<protein>
    <submittedName>
        <fullName evidence="1">Uncharacterized protein</fullName>
    </submittedName>
</protein>
<reference evidence="2" key="1">
    <citation type="submission" date="2016-02" db="EMBL/GenBank/DDBJ databases">
        <title>Draft genome sequence of Microdochium bolleyi, a fungal endophyte of beachgrass.</title>
        <authorList>
            <consortium name="DOE Joint Genome Institute"/>
            <person name="David A.S."/>
            <person name="May G."/>
            <person name="Haridas S."/>
            <person name="Lim J."/>
            <person name="Wang M."/>
            <person name="Labutti K."/>
            <person name="Lipzen A."/>
            <person name="Barry K."/>
            <person name="Grigoriev I.V."/>
        </authorList>
    </citation>
    <scope>NUCLEOTIDE SEQUENCE [LARGE SCALE GENOMIC DNA]</scope>
    <source>
        <strain evidence="2">J235TASD1</strain>
    </source>
</reference>
<gene>
    <name evidence="1" type="ORF">Micbo1qcDRAFT_177144</name>
</gene>
<keyword evidence="2" id="KW-1185">Reference proteome</keyword>
<name>A0A136IWP2_9PEZI</name>
<organism evidence="1 2">
    <name type="scientific">Microdochium bolleyi</name>
    <dbReference type="NCBI Taxonomy" id="196109"/>
    <lineage>
        <taxon>Eukaryota</taxon>
        <taxon>Fungi</taxon>
        <taxon>Dikarya</taxon>
        <taxon>Ascomycota</taxon>
        <taxon>Pezizomycotina</taxon>
        <taxon>Sordariomycetes</taxon>
        <taxon>Xylariomycetidae</taxon>
        <taxon>Xylariales</taxon>
        <taxon>Microdochiaceae</taxon>
        <taxon>Microdochium</taxon>
    </lineage>
</organism>
<dbReference type="Proteomes" id="UP000070501">
    <property type="component" value="Unassembled WGS sequence"/>
</dbReference>
<evidence type="ECO:0000313" key="1">
    <source>
        <dbReference type="EMBL" id="KXJ89267.1"/>
    </source>
</evidence>
<dbReference type="EMBL" id="KQ964255">
    <property type="protein sequence ID" value="KXJ89267.1"/>
    <property type="molecule type" value="Genomic_DNA"/>
</dbReference>